<accession>A0AAE3N9Q2</accession>
<feature type="transmembrane region" description="Helical" evidence="1">
    <location>
        <begin position="80"/>
        <end position="98"/>
    </location>
</feature>
<evidence type="ECO:0000256" key="1">
    <source>
        <dbReference type="SAM" id="Phobius"/>
    </source>
</evidence>
<name>A0AAE3N9Q2_9BURK</name>
<dbReference type="Proteomes" id="UP001212602">
    <property type="component" value="Unassembled WGS sequence"/>
</dbReference>
<reference evidence="3" key="1">
    <citation type="submission" date="2023-01" db="EMBL/GenBank/DDBJ databases">
        <title>Xenophilus mangrovi sp. nov., isolated from soil of Mangrove nature reserve.</title>
        <authorList>
            <person name="Xu S."/>
            <person name="Liu Z."/>
            <person name="Xu Y."/>
        </authorList>
    </citation>
    <scope>NUCLEOTIDE SEQUENCE</scope>
    <source>
        <strain evidence="3">YW8</strain>
    </source>
</reference>
<protein>
    <submittedName>
        <fullName evidence="3">Phosphatase PAP2 family protein</fullName>
    </submittedName>
</protein>
<dbReference type="GO" id="GO:0016020">
    <property type="term" value="C:membrane"/>
    <property type="evidence" value="ECO:0007669"/>
    <property type="project" value="UniProtKB-SubCell"/>
</dbReference>
<dbReference type="RefSeq" id="WP_271427631.1">
    <property type="nucleotide sequence ID" value="NZ_JAQIPB010000002.1"/>
</dbReference>
<dbReference type="InterPro" id="IPR026841">
    <property type="entry name" value="Aur1/Ipt1"/>
</dbReference>
<evidence type="ECO:0000313" key="3">
    <source>
        <dbReference type="EMBL" id="MDA7416412.1"/>
    </source>
</evidence>
<evidence type="ECO:0000313" key="4">
    <source>
        <dbReference type="Proteomes" id="UP001212602"/>
    </source>
</evidence>
<feature type="transmembrane region" description="Helical" evidence="1">
    <location>
        <begin position="180"/>
        <end position="198"/>
    </location>
</feature>
<keyword evidence="1" id="KW-1133">Transmembrane helix</keyword>
<dbReference type="Gene3D" id="1.20.144.10">
    <property type="entry name" value="Phosphatidic acid phosphatase type 2/haloperoxidase"/>
    <property type="match status" value="1"/>
</dbReference>
<keyword evidence="1" id="KW-0812">Transmembrane</keyword>
<feature type="transmembrane region" description="Helical" evidence="1">
    <location>
        <begin position="32"/>
        <end position="52"/>
    </location>
</feature>
<keyword evidence="1" id="KW-0472">Membrane</keyword>
<dbReference type="EMBL" id="JAQIPB010000002">
    <property type="protein sequence ID" value="MDA7416412.1"/>
    <property type="molecule type" value="Genomic_DNA"/>
</dbReference>
<feature type="transmembrane region" description="Helical" evidence="1">
    <location>
        <begin position="204"/>
        <end position="223"/>
    </location>
</feature>
<feature type="transmembrane region" description="Helical" evidence="1">
    <location>
        <begin position="153"/>
        <end position="173"/>
    </location>
</feature>
<dbReference type="AlphaFoldDB" id="A0AAE3N9Q2"/>
<dbReference type="InterPro" id="IPR036938">
    <property type="entry name" value="PAP2/HPO_sf"/>
</dbReference>
<keyword evidence="4" id="KW-1185">Reference proteome</keyword>
<proteinExistence type="predicted"/>
<gene>
    <name evidence="3" type="ORF">PGB34_08540</name>
</gene>
<feature type="domain" description="Inositolphosphotransferase Aur1/Ipt1" evidence="2">
    <location>
        <begin position="89"/>
        <end position="221"/>
    </location>
</feature>
<dbReference type="SUPFAM" id="SSF48317">
    <property type="entry name" value="Acid phosphatase/Vanadium-dependent haloperoxidase"/>
    <property type="match status" value="1"/>
</dbReference>
<feature type="transmembrane region" description="Helical" evidence="1">
    <location>
        <begin position="105"/>
        <end position="124"/>
    </location>
</feature>
<organism evidence="3 4">
    <name type="scientific">Xenophilus arseniciresistens</name>
    <dbReference type="NCBI Taxonomy" id="1283306"/>
    <lineage>
        <taxon>Bacteria</taxon>
        <taxon>Pseudomonadati</taxon>
        <taxon>Pseudomonadota</taxon>
        <taxon>Betaproteobacteria</taxon>
        <taxon>Burkholderiales</taxon>
        <taxon>Comamonadaceae</taxon>
        <taxon>Xenophilus</taxon>
    </lineage>
</organism>
<sequence length="255" mass="28070">MPTAPAPARRRARPDANPLWARHLWRRVIRLWPLKMLGTMAGIGGFFALYFWTLEHTAARAVVVPTLFADAWFGLQPWSVVPYGSLWLYVSLAPAFAANLAALRAYVRGAALIVALAMACYWLFPTVTPDFGVDWSQHPGLQFLKAADAGGNAFPSLHVAFAFYTALVIGSQLRSLGAPLGARAFNWLWCLAILHSTLATHQHVLLDVLGGLATTWLAVALAWRRRARVAQVAQVAPVALAAEFTPRPIRRISRR</sequence>
<comment type="caution">
    <text evidence="3">The sequence shown here is derived from an EMBL/GenBank/DDBJ whole genome shotgun (WGS) entry which is preliminary data.</text>
</comment>
<evidence type="ECO:0000259" key="2">
    <source>
        <dbReference type="Pfam" id="PF14378"/>
    </source>
</evidence>
<dbReference type="Pfam" id="PF14378">
    <property type="entry name" value="PAP2_3"/>
    <property type="match status" value="1"/>
</dbReference>